<dbReference type="OrthoDB" id="1002571at2759"/>
<name>A0A9W7HHZ6_HIBTR</name>
<feature type="domain" description="Retrotransposon gag" evidence="3">
    <location>
        <begin position="156"/>
        <end position="245"/>
    </location>
</feature>
<organism evidence="4 5">
    <name type="scientific">Hibiscus trionum</name>
    <name type="common">Flower of an hour</name>
    <dbReference type="NCBI Taxonomy" id="183268"/>
    <lineage>
        <taxon>Eukaryota</taxon>
        <taxon>Viridiplantae</taxon>
        <taxon>Streptophyta</taxon>
        <taxon>Embryophyta</taxon>
        <taxon>Tracheophyta</taxon>
        <taxon>Spermatophyta</taxon>
        <taxon>Magnoliopsida</taxon>
        <taxon>eudicotyledons</taxon>
        <taxon>Gunneridae</taxon>
        <taxon>Pentapetalae</taxon>
        <taxon>rosids</taxon>
        <taxon>malvids</taxon>
        <taxon>Malvales</taxon>
        <taxon>Malvaceae</taxon>
        <taxon>Malvoideae</taxon>
        <taxon>Hibiscus</taxon>
    </lineage>
</organism>
<dbReference type="EMBL" id="BSYR01000014">
    <property type="protein sequence ID" value="GMI77769.1"/>
    <property type="molecule type" value="Genomic_DNA"/>
</dbReference>
<dbReference type="Proteomes" id="UP001165190">
    <property type="component" value="Unassembled WGS sequence"/>
</dbReference>
<comment type="caution">
    <text evidence="4">The sequence shown here is derived from an EMBL/GenBank/DDBJ whole genome shotgun (WGS) entry which is preliminary data.</text>
</comment>
<dbReference type="AlphaFoldDB" id="A0A9W7HHZ6"/>
<evidence type="ECO:0000259" key="3">
    <source>
        <dbReference type="Pfam" id="PF03732"/>
    </source>
</evidence>
<evidence type="ECO:0000313" key="4">
    <source>
        <dbReference type="EMBL" id="GMI77769.1"/>
    </source>
</evidence>
<dbReference type="Pfam" id="PF03732">
    <property type="entry name" value="Retrotrans_gag"/>
    <property type="match status" value="1"/>
</dbReference>
<feature type="coiled-coil region" evidence="1">
    <location>
        <begin position="10"/>
        <end position="37"/>
    </location>
</feature>
<keyword evidence="1" id="KW-0175">Coiled coil</keyword>
<evidence type="ECO:0000256" key="1">
    <source>
        <dbReference type="SAM" id="Coils"/>
    </source>
</evidence>
<gene>
    <name evidence="4" type="ORF">HRI_001446200</name>
</gene>
<feature type="compositionally biased region" description="Polar residues" evidence="2">
    <location>
        <begin position="326"/>
        <end position="350"/>
    </location>
</feature>
<proteinExistence type="predicted"/>
<keyword evidence="5" id="KW-1185">Reference proteome</keyword>
<sequence>MVDEIPITRSQTWQQEAAKLQEEIARLDESIDAKMEAKFGEFRTQIGEDFRKMLEAAIGKRVEPVNQENAAQGWIMGPGILGTGPSTSEKSAQDEVFITGEKEAPKNNQDPPQQMGNLTYKLPCPKFDGSDFRGWHSKLEQYFEAEAVPEQSKIRLVMIHLEGKALQWHQFLMNSNGGAREMAWSEYVSLMRDRFVPGGFSDPFSELLALKQVDSVESYYEEFINLVNQVQLPEKYILSMFKNHLRLEISQYLTLLQPKTLLEAFHTAKQLETIFFPVSGKPLARIAPPSLNVPTRNFTPSYKTYSNAGTSGPPSTVVSRSVTPSILSPSRTRNTGQTSNRGGGKSLSTTEIDERRRKGLCFWCAEKYAPGHRCAKSQMFQIMVDGTEEEGETEVFLDCEESGEGGVTEGPVLSLNAMWGATG</sequence>
<accession>A0A9W7HHZ6</accession>
<protein>
    <recommendedName>
        <fullName evidence="3">Retrotransposon gag domain-containing protein</fullName>
    </recommendedName>
</protein>
<feature type="compositionally biased region" description="Low complexity" evidence="2">
    <location>
        <begin position="310"/>
        <end position="325"/>
    </location>
</feature>
<evidence type="ECO:0000313" key="5">
    <source>
        <dbReference type="Proteomes" id="UP001165190"/>
    </source>
</evidence>
<evidence type="ECO:0000256" key="2">
    <source>
        <dbReference type="SAM" id="MobiDB-lite"/>
    </source>
</evidence>
<feature type="region of interest" description="Disordered" evidence="2">
    <location>
        <begin position="304"/>
        <end position="350"/>
    </location>
</feature>
<dbReference type="InterPro" id="IPR005162">
    <property type="entry name" value="Retrotrans_gag_dom"/>
</dbReference>
<reference evidence="4" key="1">
    <citation type="submission" date="2023-05" db="EMBL/GenBank/DDBJ databases">
        <title>Genome and transcriptome analyses reveal genes involved in the formation of fine ridges on petal epidermal cells in Hibiscus trionum.</title>
        <authorList>
            <person name="Koshimizu S."/>
            <person name="Masuda S."/>
            <person name="Ishii T."/>
            <person name="Shirasu K."/>
            <person name="Hoshino A."/>
            <person name="Arita M."/>
        </authorList>
    </citation>
    <scope>NUCLEOTIDE SEQUENCE</scope>
    <source>
        <strain evidence="4">Hamamatsu line</strain>
    </source>
</reference>